<dbReference type="GO" id="GO:0005788">
    <property type="term" value="C:endoplasmic reticulum lumen"/>
    <property type="evidence" value="ECO:0007669"/>
    <property type="project" value="UniProtKB-SubCell"/>
</dbReference>
<dbReference type="AlphaFoldDB" id="A0A388L1W7"/>
<evidence type="ECO:0000256" key="8">
    <source>
        <dbReference type="ARBA" id="ARBA00023157"/>
    </source>
</evidence>
<proteinExistence type="inferred from homology"/>
<dbReference type="EC" id="5.3.4.1" evidence="4 13"/>
<evidence type="ECO:0000256" key="12">
    <source>
        <dbReference type="RuleBase" id="RU004208"/>
    </source>
</evidence>
<dbReference type="InterPro" id="IPR005788">
    <property type="entry name" value="PDI_thioredoxin-like_dom"/>
</dbReference>
<evidence type="ECO:0000256" key="1">
    <source>
        <dbReference type="ARBA" id="ARBA00001182"/>
    </source>
</evidence>
<feature type="domain" description="Thioredoxin" evidence="14">
    <location>
        <begin position="390"/>
        <end position="519"/>
    </location>
</feature>
<dbReference type="PROSITE" id="PS51352">
    <property type="entry name" value="THIOREDOXIN_2"/>
    <property type="match status" value="2"/>
</dbReference>
<dbReference type="CDD" id="cd02961">
    <property type="entry name" value="PDI_a_family"/>
    <property type="match status" value="1"/>
</dbReference>
<keyword evidence="5 13" id="KW-0732">Signal</keyword>
<dbReference type="InterPro" id="IPR036249">
    <property type="entry name" value="Thioredoxin-like_sf"/>
</dbReference>
<dbReference type="FunFam" id="3.40.30.10:FF:000023">
    <property type="entry name" value="Protein disulfide-isomerase"/>
    <property type="match status" value="1"/>
</dbReference>
<dbReference type="EMBL" id="BFEA01000242">
    <property type="protein sequence ID" value="GBG76316.1"/>
    <property type="molecule type" value="Genomic_DNA"/>
</dbReference>
<evidence type="ECO:0000256" key="4">
    <source>
        <dbReference type="ARBA" id="ARBA00012723"/>
    </source>
</evidence>
<comment type="catalytic activity">
    <reaction evidence="1 13">
        <text>Catalyzes the rearrangement of -S-S- bonds in proteins.</text>
        <dbReference type="EC" id="5.3.4.1"/>
    </reaction>
</comment>
<comment type="subcellular location">
    <subcellularLocation>
        <location evidence="2">Endoplasmic reticulum lumen</location>
    </subcellularLocation>
</comment>
<evidence type="ECO:0000256" key="13">
    <source>
        <dbReference type="RuleBase" id="RU361130"/>
    </source>
</evidence>
<dbReference type="STRING" id="69332.A0A388L1W7"/>
<evidence type="ECO:0000256" key="5">
    <source>
        <dbReference type="ARBA" id="ARBA00022729"/>
    </source>
</evidence>
<dbReference type="OrthoDB" id="427280at2759"/>
<evidence type="ECO:0000256" key="10">
    <source>
        <dbReference type="ARBA" id="ARBA00023284"/>
    </source>
</evidence>
<comment type="similarity">
    <text evidence="3 12">Belongs to the protein disulfide isomerase family.</text>
</comment>
<dbReference type="PROSITE" id="PS00194">
    <property type="entry name" value="THIOREDOXIN_1"/>
    <property type="match status" value="2"/>
</dbReference>
<dbReference type="InterPro" id="IPR013766">
    <property type="entry name" value="Thioredoxin_domain"/>
</dbReference>
<feature type="chain" id="PRO_5017103711" description="Protein disulfide-isomerase" evidence="13">
    <location>
        <begin position="23"/>
        <end position="555"/>
    </location>
</feature>
<gene>
    <name evidence="15" type="ORF">CBR_g22064</name>
</gene>
<keyword evidence="9 13" id="KW-0413">Isomerase</keyword>
<dbReference type="PANTHER" id="PTHR18929">
    <property type="entry name" value="PROTEIN DISULFIDE ISOMERASE"/>
    <property type="match status" value="1"/>
</dbReference>
<dbReference type="GO" id="GO:0006457">
    <property type="term" value="P:protein folding"/>
    <property type="evidence" value="ECO:0007669"/>
    <property type="project" value="TreeGrafter"/>
</dbReference>
<dbReference type="GO" id="GO:0034976">
    <property type="term" value="P:response to endoplasmic reticulum stress"/>
    <property type="evidence" value="ECO:0007669"/>
    <property type="project" value="TreeGrafter"/>
</dbReference>
<organism evidence="15 16">
    <name type="scientific">Chara braunii</name>
    <name type="common">Braun's stonewort</name>
    <dbReference type="NCBI Taxonomy" id="69332"/>
    <lineage>
        <taxon>Eukaryota</taxon>
        <taxon>Viridiplantae</taxon>
        <taxon>Streptophyta</taxon>
        <taxon>Charophyceae</taxon>
        <taxon>Charales</taxon>
        <taxon>Characeae</taxon>
        <taxon>Chara</taxon>
    </lineage>
</organism>
<feature type="signal peptide" evidence="13">
    <location>
        <begin position="1"/>
        <end position="22"/>
    </location>
</feature>
<sequence>MRRSRSFVFLLLLAVFVGIQLSSRLAASEEAAGGAVVNDDWEVEEGDDVYVGDGEEDAGAPAGEIDESDVLVLTPDNFDDALKNNDYILVEFYAPWCGHCKELKPEYAKAATILKSDPTPAVLAKVDADAHKDLAKQYAISGFPTLLWFEKGKKKDFKGEREVDAIVKWVRGRLGPATVRVNTVEDAADFVKANAQFVAGYFATFDGEAFDAFESVAKDDDGQKFAATTSSEVAALLQIPAKKSSPAVVLVKPEEEQLAVFDGSFVNSDDLAKFVLAHKMPLVTPFTSKYSQRIFSCGISRLLLLFVTKEDAEKLTPIYSEVAKTVKGDVLCITVDLEDESVANVRNFFAITTKEAQIFGYRAFGDVGEQYRFDEGPQLTEESMKRFAQRFAADKVPISYKSEDIPEKNDDPVKVVVGKSIDQIVLDDSKDVLLEMYMTNCPHCQKLAPIYFNLAKRFSEVSSIVIAKINGELNDHPLIRAEVYPTVRLFPAGKKNESIEFKGDKNLAELTRFLKANAAVPFTLERKPVEAAAAEEQVIAQKTDDEDAAVQKDEL</sequence>
<keyword evidence="8 11" id="KW-1015">Disulfide bond</keyword>
<dbReference type="PANTHER" id="PTHR18929:SF246">
    <property type="entry name" value="PROTEIN DISULFIDE ISOMERASE-LIKE 1-4"/>
    <property type="match status" value="1"/>
</dbReference>
<evidence type="ECO:0000256" key="2">
    <source>
        <dbReference type="ARBA" id="ARBA00004319"/>
    </source>
</evidence>
<dbReference type="NCBIfam" id="TIGR01126">
    <property type="entry name" value="pdi_dom"/>
    <property type="match status" value="1"/>
</dbReference>
<feature type="domain" description="Thioredoxin" evidence="14">
    <location>
        <begin position="49"/>
        <end position="175"/>
    </location>
</feature>
<keyword evidence="7" id="KW-0256">Endoplasmic reticulum</keyword>
<keyword evidence="6" id="KW-0677">Repeat</keyword>
<accession>A0A388L1W7</accession>
<dbReference type="Pfam" id="PF00085">
    <property type="entry name" value="Thioredoxin"/>
    <property type="match status" value="2"/>
</dbReference>
<dbReference type="FunFam" id="3.40.30.10:FF:000042">
    <property type="entry name" value="protein disulfide-isomerase A2"/>
    <property type="match status" value="1"/>
</dbReference>
<dbReference type="Gene3D" id="3.40.30.10">
    <property type="entry name" value="Glutaredoxin"/>
    <property type="match status" value="4"/>
</dbReference>
<dbReference type="OMA" id="HANSHHD"/>
<comment type="caution">
    <text evidence="15">The sequence shown here is derived from an EMBL/GenBank/DDBJ whole genome shotgun (WGS) entry which is preliminary data.</text>
</comment>
<evidence type="ECO:0000256" key="9">
    <source>
        <dbReference type="ARBA" id="ARBA00023235"/>
    </source>
</evidence>
<dbReference type="CDD" id="cd02981">
    <property type="entry name" value="PDI_b_family"/>
    <property type="match status" value="1"/>
</dbReference>
<protein>
    <recommendedName>
        <fullName evidence="4 13">Protein disulfide-isomerase</fullName>
        <ecNumber evidence="4 13">5.3.4.1</ecNumber>
    </recommendedName>
</protein>
<evidence type="ECO:0000313" key="15">
    <source>
        <dbReference type="EMBL" id="GBG76316.1"/>
    </source>
</evidence>
<dbReference type="InterPro" id="IPR005792">
    <property type="entry name" value="Prot_disulphide_isomerase"/>
</dbReference>
<evidence type="ECO:0000256" key="7">
    <source>
        <dbReference type="ARBA" id="ARBA00022824"/>
    </source>
</evidence>
<dbReference type="PRINTS" id="PR00421">
    <property type="entry name" value="THIOREDOXIN"/>
</dbReference>
<feature type="disulfide bond" description="Redox-active" evidence="11">
    <location>
        <begin position="97"/>
        <end position="100"/>
    </location>
</feature>
<dbReference type="SUPFAM" id="SSF52833">
    <property type="entry name" value="Thioredoxin-like"/>
    <property type="match status" value="4"/>
</dbReference>
<evidence type="ECO:0000256" key="3">
    <source>
        <dbReference type="ARBA" id="ARBA00006347"/>
    </source>
</evidence>
<evidence type="ECO:0000256" key="6">
    <source>
        <dbReference type="ARBA" id="ARBA00022737"/>
    </source>
</evidence>
<evidence type="ECO:0000256" key="11">
    <source>
        <dbReference type="PIRSR" id="PIRSR605792-51"/>
    </source>
</evidence>
<reference evidence="15 16" key="1">
    <citation type="journal article" date="2018" name="Cell">
        <title>The Chara Genome: Secondary Complexity and Implications for Plant Terrestrialization.</title>
        <authorList>
            <person name="Nishiyama T."/>
            <person name="Sakayama H."/>
            <person name="Vries J.D."/>
            <person name="Buschmann H."/>
            <person name="Saint-Marcoux D."/>
            <person name="Ullrich K.K."/>
            <person name="Haas F.B."/>
            <person name="Vanderstraeten L."/>
            <person name="Becker D."/>
            <person name="Lang D."/>
            <person name="Vosolsobe S."/>
            <person name="Rombauts S."/>
            <person name="Wilhelmsson P.K.I."/>
            <person name="Janitza P."/>
            <person name="Kern R."/>
            <person name="Heyl A."/>
            <person name="Rumpler F."/>
            <person name="Villalobos L.I.A.C."/>
            <person name="Clay J.M."/>
            <person name="Skokan R."/>
            <person name="Toyoda A."/>
            <person name="Suzuki Y."/>
            <person name="Kagoshima H."/>
            <person name="Schijlen E."/>
            <person name="Tajeshwar N."/>
            <person name="Catarino B."/>
            <person name="Hetherington A.J."/>
            <person name="Saltykova A."/>
            <person name="Bonnot C."/>
            <person name="Breuninger H."/>
            <person name="Symeonidi A."/>
            <person name="Radhakrishnan G.V."/>
            <person name="Van Nieuwerburgh F."/>
            <person name="Deforce D."/>
            <person name="Chang C."/>
            <person name="Karol K.G."/>
            <person name="Hedrich R."/>
            <person name="Ulvskov P."/>
            <person name="Glockner G."/>
            <person name="Delwiche C.F."/>
            <person name="Petrasek J."/>
            <person name="Van de Peer Y."/>
            <person name="Friml J."/>
            <person name="Beilby M."/>
            <person name="Dolan L."/>
            <person name="Kohara Y."/>
            <person name="Sugano S."/>
            <person name="Fujiyama A."/>
            <person name="Delaux P.-M."/>
            <person name="Quint M."/>
            <person name="TheiBen G."/>
            <person name="Hagemann M."/>
            <person name="Harholt J."/>
            <person name="Dunand C."/>
            <person name="Zachgo S."/>
            <person name="Langdale J."/>
            <person name="Maumus F."/>
            <person name="Straeten D.V.D."/>
            <person name="Gould S.B."/>
            <person name="Rensing S.A."/>
        </authorList>
    </citation>
    <scope>NUCLEOTIDE SEQUENCE [LARGE SCALE GENOMIC DNA]</scope>
    <source>
        <strain evidence="15 16">S276</strain>
    </source>
</reference>
<feature type="disulfide bond" description="Redox-active" evidence="11">
    <location>
        <begin position="441"/>
        <end position="444"/>
    </location>
</feature>
<name>A0A388L1W7_CHABU</name>
<keyword evidence="16" id="KW-1185">Reference proteome</keyword>
<evidence type="ECO:0000259" key="14">
    <source>
        <dbReference type="PROSITE" id="PS51352"/>
    </source>
</evidence>
<dbReference type="NCBIfam" id="TIGR01130">
    <property type="entry name" value="ER_PDI_fam"/>
    <property type="match status" value="1"/>
</dbReference>
<dbReference type="CDD" id="cd02995">
    <property type="entry name" value="PDI_a_PDI_a'_C"/>
    <property type="match status" value="1"/>
</dbReference>
<dbReference type="InterPro" id="IPR017937">
    <property type="entry name" value="Thioredoxin_CS"/>
</dbReference>
<evidence type="ECO:0000313" key="16">
    <source>
        <dbReference type="Proteomes" id="UP000265515"/>
    </source>
</evidence>
<dbReference type="GO" id="GO:0003756">
    <property type="term" value="F:protein disulfide isomerase activity"/>
    <property type="evidence" value="ECO:0007669"/>
    <property type="project" value="UniProtKB-EC"/>
</dbReference>
<keyword evidence="10 11" id="KW-0676">Redox-active center</keyword>
<dbReference type="Pfam" id="PF13848">
    <property type="entry name" value="Thioredoxin_6"/>
    <property type="match status" value="1"/>
</dbReference>
<dbReference type="Proteomes" id="UP000265515">
    <property type="component" value="Unassembled WGS sequence"/>
</dbReference>
<dbReference type="Gramene" id="GBG76316">
    <property type="protein sequence ID" value="GBG76316"/>
    <property type="gene ID" value="CBR_g22064"/>
</dbReference>